<feature type="region of interest" description="Disordered" evidence="1">
    <location>
        <begin position="78"/>
        <end position="98"/>
    </location>
</feature>
<name>A0A1W0VSG7_SORBI</name>
<evidence type="ECO:0000313" key="2">
    <source>
        <dbReference type="EMBL" id="OQU76233.1"/>
    </source>
</evidence>
<reference evidence="3" key="2">
    <citation type="journal article" date="2018" name="Plant J.">
        <title>The Sorghum bicolor reference genome: improved assembly, gene annotations, a transcriptome atlas, and signatures of genome organization.</title>
        <authorList>
            <person name="McCormick R.F."/>
            <person name="Truong S.K."/>
            <person name="Sreedasyam A."/>
            <person name="Jenkins J."/>
            <person name="Shu S."/>
            <person name="Sims D."/>
            <person name="Kennedy M."/>
            <person name="Amirebrahimi M."/>
            <person name="Weers B.D."/>
            <person name="McKinley B."/>
            <person name="Mattison A."/>
            <person name="Morishige D.T."/>
            <person name="Grimwood J."/>
            <person name="Schmutz J."/>
            <person name="Mullet J.E."/>
        </authorList>
    </citation>
    <scope>NUCLEOTIDE SEQUENCE [LARGE SCALE GENOMIC DNA]</scope>
    <source>
        <strain evidence="3">cv. BTx623</strain>
    </source>
</reference>
<proteinExistence type="predicted"/>
<gene>
    <name evidence="2" type="ORF">SORBI_3010G116700</name>
</gene>
<dbReference type="EMBL" id="CM000769">
    <property type="protein sequence ID" value="OQU76233.1"/>
    <property type="molecule type" value="Genomic_DNA"/>
</dbReference>
<dbReference type="InParanoid" id="A0A1W0VSG7"/>
<dbReference type="AlphaFoldDB" id="A0A1W0VSG7"/>
<accession>A0A1W0VSG7</accession>
<reference evidence="2 3" key="1">
    <citation type="journal article" date="2009" name="Nature">
        <title>The Sorghum bicolor genome and the diversification of grasses.</title>
        <authorList>
            <person name="Paterson A.H."/>
            <person name="Bowers J.E."/>
            <person name="Bruggmann R."/>
            <person name="Dubchak I."/>
            <person name="Grimwood J."/>
            <person name="Gundlach H."/>
            <person name="Haberer G."/>
            <person name="Hellsten U."/>
            <person name="Mitros T."/>
            <person name="Poliakov A."/>
            <person name="Schmutz J."/>
            <person name="Spannagl M."/>
            <person name="Tang H."/>
            <person name="Wang X."/>
            <person name="Wicker T."/>
            <person name="Bharti A.K."/>
            <person name="Chapman J."/>
            <person name="Feltus F.A."/>
            <person name="Gowik U."/>
            <person name="Grigoriev I.V."/>
            <person name="Lyons E."/>
            <person name="Maher C.A."/>
            <person name="Martis M."/>
            <person name="Narechania A."/>
            <person name="Otillar R.P."/>
            <person name="Penning B.W."/>
            <person name="Salamov A.A."/>
            <person name="Wang Y."/>
            <person name="Zhang L."/>
            <person name="Carpita N.C."/>
            <person name="Freeling M."/>
            <person name="Gingle A.R."/>
            <person name="Hash C.T."/>
            <person name="Keller B."/>
            <person name="Klein P."/>
            <person name="Kresovich S."/>
            <person name="McCann M.C."/>
            <person name="Ming R."/>
            <person name="Peterson D.G."/>
            <person name="Mehboob-ur-Rahman"/>
            <person name="Ware D."/>
            <person name="Westhoff P."/>
            <person name="Mayer K.F."/>
            <person name="Messing J."/>
            <person name="Rokhsar D.S."/>
        </authorList>
    </citation>
    <scope>NUCLEOTIDE SEQUENCE [LARGE SCALE GENOMIC DNA]</scope>
    <source>
        <strain evidence="3">cv. BTx623</strain>
    </source>
</reference>
<protein>
    <submittedName>
        <fullName evidence="2">Uncharacterized protein</fullName>
    </submittedName>
</protein>
<dbReference type="Proteomes" id="UP000000768">
    <property type="component" value="Chromosome 10"/>
</dbReference>
<dbReference type="Gramene" id="OQU76233">
    <property type="protein sequence ID" value="OQU76233"/>
    <property type="gene ID" value="SORBI_3010G116700"/>
</dbReference>
<sequence>MRRRCTASPSLRRSAFSPCPALSTLPFAPAPLTPEGANHPPLNRSPANLSLWRQLGHPYAPASLGILPAMSTRPTLSSLLRETEHPSSNRTRSLARSPSVCVHGDLGGGVVALWHAGSGSTKDGVASRYA</sequence>
<evidence type="ECO:0000313" key="3">
    <source>
        <dbReference type="Proteomes" id="UP000000768"/>
    </source>
</evidence>
<organism evidence="2 3">
    <name type="scientific">Sorghum bicolor</name>
    <name type="common">Sorghum</name>
    <name type="synonym">Sorghum vulgare</name>
    <dbReference type="NCBI Taxonomy" id="4558"/>
    <lineage>
        <taxon>Eukaryota</taxon>
        <taxon>Viridiplantae</taxon>
        <taxon>Streptophyta</taxon>
        <taxon>Embryophyta</taxon>
        <taxon>Tracheophyta</taxon>
        <taxon>Spermatophyta</taxon>
        <taxon>Magnoliopsida</taxon>
        <taxon>Liliopsida</taxon>
        <taxon>Poales</taxon>
        <taxon>Poaceae</taxon>
        <taxon>PACMAD clade</taxon>
        <taxon>Panicoideae</taxon>
        <taxon>Andropogonodae</taxon>
        <taxon>Andropogoneae</taxon>
        <taxon>Sorghinae</taxon>
        <taxon>Sorghum</taxon>
    </lineage>
</organism>
<keyword evidence="3" id="KW-1185">Reference proteome</keyword>
<evidence type="ECO:0000256" key="1">
    <source>
        <dbReference type="SAM" id="MobiDB-lite"/>
    </source>
</evidence>